<dbReference type="EMBL" id="FNBX01000008">
    <property type="protein sequence ID" value="SDF59051.1"/>
    <property type="molecule type" value="Genomic_DNA"/>
</dbReference>
<dbReference type="InterPro" id="IPR036873">
    <property type="entry name" value="Rhodanese-like_dom_sf"/>
</dbReference>
<evidence type="ECO:0000313" key="4">
    <source>
        <dbReference type="Proteomes" id="UP000199355"/>
    </source>
</evidence>
<dbReference type="STRING" id="571438.SAMN05192586_10871"/>
<dbReference type="InterPro" id="IPR052367">
    <property type="entry name" value="Thiosulfate_ST/Rhodanese-like"/>
</dbReference>
<feature type="domain" description="Rhodanese" evidence="2">
    <location>
        <begin position="44"/>
        <end position="134"/>
    </location>
</feature>
<dbReference type="OrthoDB" id="5471138at2"/>
<dbReference type="RefSeq" id="WP_092153524.1">
    <property type="nucleotide sequence ID" value="NZ_FNBX01000008.1"/>
</dbReference>
<feature type="signal peptide" evidence="1">
    <location>
        <begin position="1"/>
        <end position="29"/>
    </location>
</feature>
<dbReference type="SMART" id="SM00450">
    <property type="entry name" value="RHOD"/>
    <property type="match status" value="1"/>
</dbReference>
<keyword evidence="1" id="KW-0732">Signal</keyword>
<sequence>MRHTALQPFRLAWALCALVLLLTATAALAKDIGVQEAAALLRRPPDGLVVLDVRTPAEYRAGHLPGAVNMDYFGGPFETQIQSLPKDAPVLLYCRTGNRSQAAQETLLKAGIRNILHMKEGVSAWQAQGLPLEK</sequence>
<dbReference type="InterPro" id="IPR001763">
    <property type="entry name" value="Rhodanese-like_dom"/>
</dbReference>
<name>A0A1G7MBI9_9BACT</name>
<evidence type="ECO:0000256" key="1">
    <source>
        <dbReference type="SAM" id="SignalP"/>
    </source>
</evidence>
<gene>
    <name evidence="3" type="ORF">SAMN05192586_10871</name>
</gene>
<feature type="chain" id="PRO_5011466451" evidence="1">
    <location>
        <begin position="30"/>
        <end position="134"/>
    </location>
</feature>
<evidence type="ECO:0000313" key="3">
    <source>
        <dbReference type="EMBL" id="SDF59051.1"/>
    </source>
</evidence>
<keyword evidence="3" id="KW-0808">Transferase</keyword>
<dbReference type="PROSITE" id="PS50206">
    <property type="entry name" value="RHODANESE_3"/>
    <property type="match status" value="1"/>
</dbReference>
<dbReference type="SUPFAM" id="SSF52821">
    <property type="entry name" value="Rhodanese/Cell cycle control phosphatase"/>
    <property type="match status" value="1"/>
</dbReference>
<proteinExistence type="predicted"/>
<protein>
    <submittedName>
        <fullName evidence="3">Rhodanese-related sulfurtransferase</fullName>
    </submittedName>
</protein>
<dbReference type="PANTHER" id="PTHR45431:SF3">
    <property type="entry name" value="RHODANESE-LIKE DOMAIN-CONTAINING PROTEIN 15, CHLOROPLASTIC"/>
    <property type="match status" value="1"/>
</dbReference>
<dbReference type="GO" id="GO:0016740">
    <property type="term" value="F:transferase activity"/>
    <property type="evidence" value="ECO:0007669"/>
    <property type="project" value="UniProtKB-KW"/>
</dbReference>
<reference evidence="4" key="1">
    <citation type="submission" date="2016-10" db="EMBL/GenBank/DDBJ databases">
        <authorList>
            <person name="Varghese N."/>
            <person name="Submissions S."/>
        </authorList>
    </citation>
    <scope>NUCLEOTIDE SEQUENCE [LARGE SCALE GENOMIC DNA]</scope>
    <source>
        <strain evidence="4">KHC7</strain>
    </source>
</reference>
<dbReference type="Pfam" id="PF00581">
    <property type="entry name" value="Rhodanese"/>
    <property type="match status" value="1"/>
</dbReference>
<keyword evidence="4" id="KW-1185">Reference proteome</keyword>
<evidence type="ECO:0000259" key="2">
    <source>
        <dbReference type="PROSITE" id="PS50206"/>
    </source>
</evidence>
<dbReference type="Proteomes" id="UP000199355">
    <property type="component" value="Unassembled WGS sequence"/>
</dbReference>
<organism evidence="3 4">
    <name type="scientific">Desulfovibrio legallii</name>
    <dbReference type="NCBI Taxonomy" id="571438"/>
    <lineage>
        <taxon>Bacteria</taxon>
        <taxon>Pseudomonadati</taxon>
        <taxon>Thermodesulfobacteriota</taxon>
        <taxon>Desulfovibrionia</taxon>
        <taxon>Desulfovibrionales</taxon>
        <taxon>Desulfovibrionaceae</taxon>
        <taxon>Desulfovibrio</taxon>
    </lineage>
</organism>
<dbReference type="AlphaFoldDB" id="A0A1G7MBI9"/>
<dbReference type="PANTHER" id="PTHR45431">
    <property type="entry name" value="RHODANESE-LIKE DOMAIN-CONTAINING PROTEIN 15, CHLOROPLASTIC"/>
    <property type="match status" value="1"/>
</dbReference>
<dbReference type="Gene3D" id="3.40.250.10">
    <property type="entry name" value="Rhodanese-like domain"/>
    <property type="match status" value="1"/>
</dbReference>
<dbReference type="CDD" id="cd00158">
    <property type="entry name" value="RHOD"/>
    <property type="match status" value="1"/>
</dbReference>
<accession>A0A1G7MBI9</accession>